<protein>
    <submittedName>
        <fullName evidence="1">Uncharacterized protein</fullName>
    </submittedName>
</protein>
<reference evidence="1 2" key="1">
    <citation type="submission" date="2015-09" db="EMBL/GenBank/DDBJ databases">
        <authorList>
            <consortium name="Pathogen Informatics"/>
        </authorList>
    </citation>
    <scope>NUCLEOTIDE SEQUENCE [LARGE SCALE GENOMIC DNA]</scope>
    <source>
        <strain evidence="1 2">2789STDY5834846</strain>
    </source>
</reference>
<dbReference type="EMBL" id="CZAE01000002">
    <property type="protein sequence ID" value="CUO56590.1"/>
    <property type="molecule type" value="Genomic_DNA"/>
</dbReference>
<evidence type="ECO:0000313" key="1">
    <source>
        <dbReference type="EMBL" id="CUO56590.1"/>
    </source>
</evidence>
<dbReference type="RefSeq" id="WP_055268819.1">
    <property type="nucleotide sequence ID" value="NZ_CAXKYA010000040.1"/>
</dbReference>
<dbReference type="AlphaFoldDB" id="A0A174G6S6"/>
<evidence type="ECO:0000313" key="2">
    <source>
        <dbReference type="Proteomes" id="UP000095606"/>
    </source>
</evidence>
<proteinExistence type="predicted"/>
<name>A0A174G6S6_9BACE</name>
<accession>A0A174G6S6</accession>
<organism evidence="1 2">
    <name type="scientific">Bacteroides faecis</name>
    <dbReference type="NCBI Taxonomy" id="674529"/>
    <lineage>
        <taxon>Bacteria</taxon>
        <taxon>Pseudomonadati</taxon>
        <taxon>Bacteroidota</taxon>
        <taxon>Bacteroidia</taxon>
        <taxon>Bacteroidales</taxon>
        <taxon>Bacteroidaceae</taxon>
        <taxon>Bacteroides</taxon>
    </lineage>
</organism>
<dbReference type="Proteomes" id="UP000095606">
    <property type="component" value="Unassembled WGS sequence"/>
</dbReference>
<sequence>MNKERKGRFNDVISSLEEAKGELEDILNEEQDSYDSLPDGLQMSSRGEKMQDYICLMEDCISKIDEVVGFVEEKIIRKK</sequence>
<gene>
    <name evidence="1" type="ORF">ERS852461_00566</name>
</gene>